<sequence length="349" mass="39588">MKQEWQEQKVSLQSVKDWLQRVTGAESIAGPTEIFRSNAWGITAAFHARDREYVCKIGFLPVFQTSPAIYRLLGRLHSVQVPKLVAGETIGDQTWLLFEPFPPALESKKALADFQQTAVALAEIQNQAAALIKQEKPDVPLFRVEEVQAACLAFLDRLEAVYQPEWRQNAAQLMEQFHIPEQQLKLLADEATLPRLREQVQQACRVLSHFDCPLSLYHLDLHTGNVVLTAGGRLIFDWEEAVVTLPFFSLSKLLADARTHLQAGQDARWTAEEQEIIESYLDALHLPYPQEERLCIFNIAMCLAPLLYSRQSLYFLQQVGWADSAAGFLAPDVALAAERFQIFSKLYSY</sequence>
<organism evidence="2 3">
    <name type="scientific">Ectobacillus ponti</name>
    <dbReference type="NCBI Taxonomy" id="2961894"/>
    <lineage>
        <taxon>Bacteria</taxon>
        <taxon>Bacillati</taxon>
        <taxon>Bacillota</taxon>
        <taxon>Bacilli</taxon>
        <taxon>Bacillales</taxon>
        <taxon>Bacillaceae</taxon>
        <taxon>Ectobacillus</taxon>
    </lineage>
</organism>
<gene>
    <name evidence="2" type="ORF">NK662_15725</name>
</gene>
<dbReference type="RefSeq" id="WP_254759893.1">
    <property type="nucleotide sequence ID" value="NZ_JANCLT010000008.1"/>
</dbReference>
<dbReference type="AlphaFoldDB" id="A0AA41XD94"/>
<reference evidence="2" key="1">
    <citation type="submission" date="2022-07" db="EMBL/GenBank/DDBJ databases">
        <authorList>
            <person name="Li W.-J."/>
            <person name="Deng Q.-Q."/>
        </authorList>
    </citation>
    <scope>NUCLEOTIDE SEQUENCE</scope>
    <source>
        <strain evidence="2">SYSU M60031</strain>
    </source>
</reference>
<feature type="domain" description="Aminoglycoside phosphotransferase" evidence="1">
    <location>
        <begin position="48"/>
        <end position="272"/>
    </location>
</feature>
<protein>
    <submittedName>
        <fullName evidence="2">Aminoglycoside phosphotransferase family protein</fullName>
    </submittedName>
</protein>
<dbReference type="EMBL" id="JANCLT010000008">
    <property type="protein sequence ID" value="MCP8969976.1"/>
    <property type="molecule type" value="Genomic_DNA"/>
</dbReference>
<dbReference type="Proteomes" id="UP001156102">
    <property type="component" value="Unassembled WGS sequence"/>
</dbReference>
<dbReference type="SUPFAM" id="SSF56112">
    <property type="entry name" value="Protein kinase-like (PK-like)"/>
    <property type="match status" value="1"/>
</dbReference>
<dbReference type="InterPro" id="IPR011009">
    <property type="entry name" value="Kinase-like_dom_sf"/>
</dbReference>
<name>A0AA41XD94_9BACI</name>
<dbReference type="InterPro" id="IPR002575">
    <property type="entry name" value="Aminoglycoside_PTrfase"/>
</dbReference>
<evidence type="ECO:0000313" key="3">
    <source>
        <dbReference type="Proteomes" id="UP001156102"/>
    </source>
</evidence>
<evidence type="ECO:0000259" key="1">
    <source>
        <dbReference type="Pfam" id="PF01636"/>
    </source>
</evidence>
<accession>A0AA41XD94</accession>
<keyword evidence="3" id="KW-1185">Reference proteome</keyword>
<dbReference type="Gene3D" id="3.90.1200.10">
    <property type="match status" value="1"/>
</dbReference>
<proteinExistence type="predicted"/>
<evidence type="ECO:0000313" key="2">
    <source>
        <dbReference type="EMBL" id="MCP8969976.1"/>
    </source>
</evidence>
<comment type="caution">
    <text evidence="2">The sequence shown here is derived from an EMBL/GenBank/DDBJ whole genome shotgun (WGS) entry which is preliminary data.</text>
</comment>
<dbReference type="Pfam" id="PF01636">
    <property type="entry name" value="APH"/>
    <property type="match status" value="1"/>
</dbReference>